<organism evidence="2 3">
    <name type="scientific">Rhodocollybia butyracea</name>
    <dbReference type="NCBI Taxonomy" id="206335"/>
    <lineage>
        <taxon>Eukaryota</taxon>
        <taxon>Fungi</taxon>
        <taxon>Dikarya</taxon>
        <taxon>Basidiomycota</taxon>
        <taxon>Agaricomycotina</taxon>
        <taxon>Agaricomycetes</taxon>
        <taxon>Agaricomycetidae</taxon>
        <taxon>Agaricales</taxon>
        <taxon>Marasmiineae</taxon>
        <taxon>Omphalotaceae</taxon>
        <taxon>Rhodocollybia</taxon>
    </lineage>
</organism>
<sequence>MSKKRAQKLGRLQPMIRLGSGLFCIFNLVTQERKIRPGSRGGFLGAEVFLWSYTSDKAMQPRPEWKRSGCRAKRQDQDHGNDIRNRLQGQGNSGTSVKLLATPPTHHQGCPRRKGSKMGEITEVGPRYERENGPRYVRGKDRAESAGIRQNSENKEQRKT</sequence>
<feature type="compositionally biased region" description="Basic and acidic residues" evidence="1">
    <location>
        <begin position="126"/>
        <end position="144"/>
    </location>
</feature>
<evidence type="ECO:0000256" key="1">
    <source>
        <dbReference type="SAM" id="MobiDB-lite"/>
    </source>
</evidence>
<name>A0A9P5U6E9_9AGAR</name>
<evidence type="ECO:0000313" key="3">
    <source>
        <dbReference type="Proteomes" id="UP000772434"/>
    </source>
</evidence>
<feature type="compositionally biased region" description="Polar residues" evidence="1">
    <location>
        <begin position="87"/>
        <end position="96"/>
    </location>
</feature>
<protein>
    <submittedName>
        <fullName evidence="2">Uncharacterized protein</fullName>
    </submittedName>
</protein>
<accession>A0A9P5U6E9</accession>
<evidence type="ECO:0000313" key="2">
    <source>
        <dbReference type="EMBL" id="KAF9067669.1"/>
    </source>
</evidence>
<proteinExistence type="predicted"/>
<feature type="region of interest" description="Disordered" evidence="1">
    <location>
        <begin position="60"/>
        <end position="160"/>
    </location>
</feature>
<keyword evidence="3" id="KW-1185">Reference proteome</keyword>
<comment type="caution">
    <text evidence="2">The sequence shown here is derived from an EMBL/GenBank/DDBJ whole genome shotgun (WGS) entry which is preliminary data.</text>
</comment>
<feature type="compositionally biased region" description="Basic and acidic residues" evidence="1">
    <location>
        <begin position="63"/>
        <end position="85"/>
    </location>
</feature>
<gene>
    <name evidence="2" type="ORF">BDP27DRAFT_1364725</name>
</gene>
<dbReference type="Proteomes" id="UP000772434">
    <property type="component" value="Unassembled WGS sequence"/>
</dbReference>
<dbReference type="EMBL" id="JADNRY010000070">
    <property type="protein sequence ID" value="KAF9067669.1"/>
    <property type="molecule type" value="Genomic_DNA"/>
</dbReference>
<reference evidence="2" key="1">
    <citation type="submission" date="2020-11" db="EMBL/GenBank/DDBJ databases">
        <authorList>
            <consortium name="DOE Joint Genome Institute"/>
            <person name="Ahrendt S."/>
            <person name="Riley R."/>
            <person name="Andreopoulos W."/>
            <person name="Labutti K."/>
            <person name="Pangilinan J."/>
            <person name="Ruiz-Duenas F.J."/>
            <person name="Barrasa J.M."/>
            <person name="Sanchez-Garcia M."/>
            <person name="Camarero S."/>
            <person name="Miyauchi S."/>
            <person name="Serrano A."/>
            <person name="Linde D."/>
            <person name="Babiker R."/>
            <person name="Drula E."/>
            <person name="Ayuso-Fernandez I."/>
            <person name="Pacheco R."/>
            <person name="Padilla G."/>
            <person name="Ferreira P."/>
            <person name="Barriuso J."/>
            <person name="Kellner H."/>
            <person name="Castanera R."/>
            <person name="Alfaro M."/>
            <person name="Ramirez L."/>
            <person name="Pisabarro A.G."/>
            <person name="Kuo A."/>
            <person name="Tritt A."/>
            <person name="Lipzen A."/>
            <person name="He G."/>
            <person name="Yan M."/>
            <person name="Ng V."/>
            <person name="Cullen D."/>
            <person name="Martin F."/>
            <person name="Rosso M.-N."/>
            <person name="Henrissat B."/>
            <person name="Hibbett D."/>
            <person name="Martinez A.T."/>
            <person name="Grigoriev I.V."/>
        </authorList>
    </citation>
    <scope>NUCLEOTIDE SEQUENCE</scope>
    <source>
        <strain evidence="2">AH 40177</strain>
    </source>
</reference>
<dbReference type="AlphaFoldDB" id="A0A9P5U6E9"/>